<keyword evidence="3" id="KW-1185">Reference proteome</keyword>
<comment type="caution">
    <text evidence="2">The sequence shown here is derived from an EMBL/GenBank/DDBJ whole genome shotgun (WGS) entry which is preliminary data.</text>
</comment>
<gene>
    <name evidence="2" type="ORF">GWI33_000362</name>
</gene>
<feature type="domain" description="NodB homology" evidence="1">
    <location>
        <begin position="1"/>
        <end position="67"/>
    </location>
</feature>
<dbReference type="GO" id="GO:0016810">
    <property type="term" value="F:hydrolase activity, acting on carbon-nitrogen (but not peptide) bonds"/>
    <property type="evidence" value="ECO:0007669"/>
    <property type="project" value="InterPro"/>
</dbReference>
<accession>A0A834MKH6</accession>
<evidence type="ECO:0000259" key="1">
    <source>
        <dbReference type="PROSITE" id="PS51677"/>
    </source>
</evidence>
<protein>
    <recommendedName>
        <fullName evidence="1">NodB homology domain-containing protein</fullName>
    </recommendedName>
</protein>
<dbReference type="EMBL" id="JAACXV010000102">
    <property type="protein sequence ID" value="KAF7283530.1"/>
    <property type="molecule type" value="Genomic_DNA"/>
</dbReference>
<dbReference type="InterPro" id="IPR002509">
    <property type="entry name" value="NODB_dom"/>
</dbReference>
<dbReference type="OrthoDB" id="6118231at2759"/>
<name>A0A834MKH6_RHYFE</name>
<sequence length="67" mass="7853">MYSTAWFLGQNKKKSVKTMAKMHEMGFELLSHPPDSPDLRPAAISCSQISKEFSLERIRRNVRRMKR</sequence>
<evidence type="ECO:0000313" key="2">
    <source>
        <dbReference type="EMBL" id="KAF7283530.1"/>
    </source>
</evidence>
<dbReference type="Proteomes" id="UP000625711">
    <property type="component" value="Unassembled WGS sequence"/>
</dbReference>
<dbReference type="GO" id="GO:0005975">
    <property type="term" value="P:carbohydrate metabolic process"/>
    <property type="evidence" value="ECO:0007669"/>
    <property type="project" value="InterPro"/>
</dbReference>
<organism evidence="2 3">
    <name type="scientific">Rhynchophorus ferrugineus</name>
    <name type="common">Red palm weevil</name>
    <name type="synonym">Curculio ferrugineus</name>
    <dbReference type="NCBI Taxonomy" id="354439"/>
    <lineage>
        <taxon>Eukaryota</taxon>
        <taxon>Metazoa</taxon>
        <taxon>Ecdysozoa</taxon>
        <taxon>Arthropoda</taxon>
        <taxon>Hexapoda</taxon>
        <taxon>Insecta</taxon>
        <taxon>Pterygota</taxon>
        <taxon>Neoptera</taxon>
        <taxon>Endopterygota</taxon>
        <taxon>Coleoptera</taxon>
        <taxon>Polyphaga</taxon>
        <taxon>Cucujiformia</taxon>
        <taxon>Curculionidae</taxon>
        <taxon>Dryophthorinae</taxon>
        <taxon>Rhynchophorus</taxon>
    </lineage>
</organism>
<dbReference type="AlphaFoldDB" id="A0A834MKH6"/>
<proteinExistence type="predicted"/>
<reference evidence="2" key="1">
    <citation type="submission" date="2020-08" db="EMBL/GenBank/DDBJ databases">
        <title>Genome sequencing and assembly of the red palm weevil Rhynchophorus ferrugineus.</title>
        <authorList>
            <person name="Dias G.B."/>
            <person name="Bergman C.M."/>
            <person name="Manee M."/>
        </authorList>
    </citation>
    <scope>NUCLEOTIDE SEQUENCE</scope>
    <source>
        <strain evidence="2">AA-2017</strain>
        <tissue evidence="2">Whole larva</tissue>
    </source>
</reference>
<evidence type="ECO:0000313" key="3">
    <source>
        <dbReference type="Proteomes" id="UP000625711"/>
    </source>
</evidence>
<dbReference type="PROSITE" id="PS51677">
    <property type="entry name" value="NODB"/>
    <property type="match status" value="1"/>
</dbReference>